<evidence type="ECO:0000256" key="9">
    <source>
        <dbReference type="RuleBase" id="RU365100"/>
    </source>
</evidence>
<gene>
    <name evidence="12" type="ORF">FHX40_1675</name>
</gene>
<dbReference type="InterPro" id="IPR007229">
    <property type="entry name" value="Nic_PRibTrfase-Fam"/>
</dbReference>
<dbReference type="GO" id="GO:0047280">
    <property type="term" value="F:nicotinamide phosphoribosyltransferase activity"/>
    <property type="evidence" value="ECO:0007669"/>
    <property type="project" value="UniProtKB-ARBA"/>
</dbReference>
<keyword evidence="13" id="KW-1185">Reference proteome</keyword>
<dbReference type="Pfam" id="PF17767">
    <property type="entry name" value="NAPRTase_N"/>
    <property type="match status" value="1"/>
</dbReference>
<dbReference type="InterPro" id="IPR013785">
    <property type="entry name" value="Aldolase_TIM"/>
</dbReference>
<dbReference type="NCBIfam" id="NF009131">
    <property type="entry name" value="PRK12484.1"/>
    <property type="match status" value="1"/>
</dbReference>
<accession>A0A543IWN2</accession>
<dbReference type="UniPathway" id="UPA00253">
    <property type="reaction ID" value="UER00457"/>
</dbReference>
<dbReference type="InterPro" id="IPR036068">
    <property type="entry name" value="Nicotinate_pribotase-like_C"/>
</dbReference>
<reference evidence="12 13" key="1">
    <citation type="submission" date="2019-06" db="EMBL/GenBank/DDBJ databases">
        <title>Sequencing the genomes of 1000 actinobacteria strains.</title>
        <authorList>
            <person name="Klenk H.-P."/>
        </authorList>
    </citation>
    <scope>NUCLEOTIDE SEQUENCE [LARGE SCALE GENOMIC DNA]</scope>
    <source>
        <strain evidence="12 13">DSM 43186</strain>
    </source>
</reference>
<proteinExistence type="inferred from homology"/>
<keyword evidence="4" id="KW-0597">Phosphoprotein</keyword>
<dbReference type="RefSeq" id="WP_142259071.1">
    <property type="nucleotide sequence ID" value="NZ_BMPV01000007.1"/>
</dbReference>
<dbReference type="EMBL" id="VFPQ01000001">
    <property type="protein sequence ID" value="TQM74986.1"/>
    <property type="molecule type" value="Genomic_DNA"/>
</dbReference>
<dbReference type="Gene3D" id="3.20.20.70">
    <property type="entry name" value="Aldolase class I"/>
    <property type="match status" value="1"/>
</dbReference>
<dbReference type="InterPro" id="IPR040727">
    <property type="entry name" value="NAPRTase_N"/>
</dbReference>
<dbReference type="InterPro" id="IPR006405">
    <property type="entry name" value="Nic_PRibTrfase_pncB"/>
</dbReference>
<protein>
    <recommendedName>
        <fullName evidence="3 9">Nicotinate phosphoribosyltransferase</fullName>
        <ecNumber evidence="3 9">6.3.4.21</ecNumber>
    </recommendedName>
</protein>
<keyword evidence="5 9" id="KW-0436">Ligase</keyword>
<dbReference type="NCBIfam" id="TIGR01513">
    <property type="entry name" value="NAPRTase_put"/>
    <property type="match status" value="1"/>
</dbReference>
<evidence type="ECO:0000256" key="1">
    <source>
        <dbReference type="ARBA" id="ARBA00004952"/>
    </source>
</evidence>
<evidence type="ECO:0000256" key="7">
    <source>
        <dbReference type="ARBA" id="ARBA00022679"/>
    </source>
</evidence>
<dbReference type="GO" id="GO:0004514">
    <property type="term" value="F:nicotinate-nucleotide diphosphorylase (carboxylating) activity"/>
    <property type="evidence" value="ECO:0007669"/>
    <property type="project" value="InterPro"/>
</dbReference>
<dbReference type="Proteomes" id="UP000319213">
    <property type="component" value="Unassembled WGS sequence"/>
</dbReference>
<comment type="similarity">
    <text evidence="2 9">Belongs to the NAPRTase family.</text>
</comment>
<evidence type="ECO:0000256" key="5">
    <source>
        <dbReference type="ARBA" id="ARBA00022598"/>
    </source>
</evidence>
<evidence type="ECO:0000313" key="13">
    <source>
        <dbReference type="Proteomes" id="UP000319213"/>
    </source>
</evidence>
<dbReference type="EC" id="6.3.4.21" evidence="3 9"/>
<evidence type="ECO:0000256" key="8">
    <source>
        <dbReference type="ARBA" id="ARBA00048668"/>
    </source>
</evidence>
<evidence type="ECO:0000313" key="12">
    <source>
        <dbReference type="EMBL" id="TQM74986.1"/>
    </source>
</evidence>
<keyword evidence="12" id="KW-0328">Glycosyltransferase</keyword>
<dbReference type="Pfam" id="PF01729">
    <property type="entry name" value="QRPTase_C"/>
    <property type="match status" value="1"/>
</dbReference>
<dbReference type="CDD" id="cd01570">
    <property type="entry name" value="NAPRTase_A"/>
    <property type="match status" value="1"/>
</dbReference>
<comment type="function">
    <text evidence="9">Catalyzes the first step in the biosynthesis of NAD from nicotinic acid, the ATP-dependent synthesis of beta-nicotinate D-ribonucleotide from nicotinate and 5-phospho-D-ribose 1-phosphate.</text>
</comment>
<dbReference type="FunFam" id="3.20.20.70:FF:000076">
    <property type="entry name" value="Nicotinate phosphoribosyltransferase"/>
    <property type="match status" value="1"/>
</dbReference>
<dbReference type="GO" id="GO:0004516">
    <property type="term" value="F:nicotinate phosphoribosyltransferase activity"/>
    <property type="evidence" value="ECO:0007669"/>
    <property type="project" value="UniProtKB-UniRule"/>
</dbReference>
<feature type="domain" description="Quinolinate phosphoribosyl transferase C-terminal" evidence="10">
    <location>
        <begin position="133"/>
        <end position="308"/>
    </location>
</feature>
<dbReference type="Gene3D" id="3.20.140.10">
    <property type="entry name" value="nicotinate phosphoribosyltransferase"/>
    <property type="match status" value="2"/>
</dbReference>
<comment type="catalytic activity">
    <reaction evidence="8 9">
        <text>5-phospho-alpha-D-ribose 1-diphosphate + nicotinate + ATP + H2O = nicotinate beta-D-ribonucleotide + ADP + phosphate + diphosphate</text>
        <dbReference type="Rhea" id="RHEA:36163"/>
        <dbReference type="ChEBI" id="CHEBI:15377"/>
        <dbReference type="ChEBI" id="CHEBI:30616"/>
        <dbReference type="ChEBI" id="CHEBI:32544"/>
        <dbReference type="ChEBI" id="CHEBI:33019"/>
        <dbReference type="ChEBI" id="CHEBI:43474"/>
        <dbReference type="ChEBI" id="CHEBI:57502"/>
        <dbReference type="ChEBI" id="CHEBI:58017"/>
        <dbReference type="ChEBI" id="CHEBI:456216"/>
        <dbReference type="EC" id="6.3.4.21"/>
    </reaction>
</comment>
<dbReference type="OrthoDB" id="9770610at2"/>
<dbReference type="SUPFAM" id="SSF54675">
    <property type="entry name" value="Nicotinate/Quinolinate PRTase N-terminal domain-like"/>
    <property type="match status" value="1"/>
</dbReference>
<organism evidence="12 13">
    <name type="scientific">Thermopolyspora flexuosa</name>
    <dbReference type="NCBI Taxonomy" id="103836"/>
    <lineage>
        <taxon>Bacteria</taxon>
        <taxon>Bacillati</taxon>
        <taxon>Actinomycetota</taxon>
        <taxon>Actinomycetes</taxon>
        <taxon>Streptosporangiales</taxon>
        <taxon>Streptosporangiaceae</taxon>
        <taxon>Thermopolyspora</taxon>
    </lineage>
</organism>
<evidence type="ECO:0000256" key="2">
    <source>
        <dbReference type="ARBA" id="ARBA00010897"/>
    </source>
</evidence>
<dbReference type="PIRSF" id="PIRSF000484">
    <property type="entry name" value="NAPRT"/>
    <property type="match status" value="1"/>
</dbReference>
<dbReference type="SUPFAM" id="SSF51690">
    <property type="entry name" value="Nicotinate/Quinolinate PRTase C-terminal domain-like"/>
    <property type="match status" value="1"/>
</dbReference>
<comment type="pathway">
    <text evidence="1 9">Cofactor biosynthesis; NAD(+) biosynthesis; nicotinate D-ribonucleotide from nicotinate: step 1/1.</text>
</comment>
<sequence>MPGGLLTDLYELNMAASYLRHGRNRTAVFSLFVRHMPKDRGFLVAAGLADCLEFLERFSLEEADLAYLAETQGYGPDVLEALGRLRFTGDVWAVPEGHVVFAGEPLLEVTAPIAEAQLVETVLLNHITFQTSVATKAARCVLAAGPARLVDFAFRRTQGIEAALAVARASAIAGFAATSNVEAARRYGLTAAGTMAHSFIEAFPDEEEAFTTFAADFPGRTTFLVDTYDTLGGVRAAIAVARRLRLPGPIAVRLDSGDLAELSRATRRLLDEHGFTDAQIFASGGLDEYAIADLVAAGAPIDAFGVGTKVGVSADAPYLDSAYKLVVYAGRPVMKLSAGKVTAPGAKQIFRGEHDDLVGLRDEPAPPGRRLLLRPVMLSGRRVAPPEPLSVPRERCAADLARLPPEARALRGPTPPPVRETPRLAALAERVRREVCRAAGITTRATRR</sequence>
<keyword evidence="6 9" id="KW-0662">Pyridine nucleotide biosynthesis</keyword>
<dbReference type="AlphaFoldDB" id="A0A543IWN2"/>
<dbReference type="GO" id="GO:0034355">
    <property type="term" value="P:NAD+ biosynthetic process via the salvage pathway"/>
    <property type="evidence" value="ECO:0007669"/>
    <property type="project" value="TreeGrafter"/>
</dbReference>
<evidence type="ECO:0000256" key="3">
    <source>
        <dbReference type="ARBA" id="ARBA00013236"/>
    </source>
</evidence>
<evidence type="ECO:0000259" key="10">
    <source>
        <dbReference type="Pfam" id="PF01729"/>
    </source>
</evidence>
<dbReference type="InterPro" id="IPR002638">
    <property type="entry name" value="Quinolinate_PRibosylTrfase_C"/>
</dbReference>
<dbReference type="PANTHER" id="PTHR11098">
    <property type="entry name" value="NICOTINATE PHOSPHORIBOSYLTRANSFERASE"/>
    <property type="match status" value="1"/>
</dbReference>
<dbReference type="GO" id="GO:0005829">
    <property type="term" value="C:cytosol"/>
    <property type="evidence" value="ECO:0007669"/>
    <property type="project" value="TreeGrafter"/>
</dbReference>
<evidence type="ECO:0000259" key="11">
    <source>
        <dbReference type="Pfam" id="PF17767"/>
    </source>
</evidence>
<comment type="caution">
    <text evidence="12">The sequence shown here is derived from an EMBL/GenBank/DDBJ whole genome shotgun (WGS) entry which is preliminary data.</text>
</comment>
<evidence type="ECO:0000256" key="4">
    <source>
        <dbReference type="ARBA" id="ARBA00022553"/>
    </source>
</evidence>
<feature type="domain" description="Nicotinate phosphoribosyltransferase N-terminal" evidence="11">
    <location>
        <begin position="5"/>
        <end position="127"/>
    </location>
</feature>
<dbReference type="NCBIfam" id="NF006696">
    <property type="entry name" value="PRK09243.1-3"/>
    <property type="match status" value="1"/>
</dbReference>
<comment type="PTM">
    <text evidence="9">Transiently phosphorylated on a His residue during the reaction cycle. Phosphorylation strongly increases the affinity for substrates and increases the rate of nicotinate D-ribonucleotide production. Dephosphorylation regenerates the low-affinity form of the enzyme, leading to product release.</text>
</comment>
<keyword evidence="7 9" id="KW-0808">Transferase</keyword>
<dbReference type="PANTHER" id="PTHR11098:SF1">
    <property type="entry name" value="NICOTINATE PHOSPHORIBOSYLTRANSFERASE"/>
    <property type="match status" value="1"/>
</dbReference>
<evidence type="ECO:0000256" key="6">
    <source>
        <dbReference type="ARBA" id="ARBA00022642"/>
    </source>
</evidence>
<name>A0A543IWN2_9ACTN</name>